<name>A0A2S2QYP3_9HEMI</name>
<dbReference type="InterPro" id="IPR052958">
    <property type="entry name" value="IFN-induced_PKR_regulator"/>
</dbReference>
<dbReference type="InterPro" id="IPR012337">
    <property type="entry name" value="RNaseH-like_sf"/>
</dbReference>
<gene>
    <name evidence="2" type="ORF">g.186411</name>
</gene>
<dbReference type="Pfam" id="PF05699">
    <property type="entry name" value="Dimer_Tnp_hAT"/>
    <property type="match status" value="1"/>
</dbReference>
<organism evidence="2">
    <name type="scientific">Sipha flava</name>
    <name type="common">yellow sugarcane aphid</name>
    <dbReference type="NCBI Taxonomy" id="143950"/>
    <lineage>
        <taxon>Eukaryota</taxon>
        <taxon>Metazoa</taxon>
        <taxon>Ecdysozoa</taxon>
        <taxon>Arthropoda</taxon>
        <taxon>Hexapoda</taxon>
        <taxon>Insecta</taxon>
        <taxon>Pterygota</taxon>
        <taxon>Neoptera</taxon>
        <taxon>Paraneoptera</taxon>
        <taxon>Hemiptera</taxon>
        <taxon>Sternorrhyncha</taxon>
        <taxon>Aphidomorpha</taxon>
        <taxon>Aphidoidea</taxon>
        <taxon>Aphididae</taxon>
        <taxon>Sipha</taxon>
    </lineage>
</organism>
<protein>
    <recommendedName>
        <fullName evidence="1">HAT C-terminal dimerisation domain-containing protein</fullName>
    </recommendedName>
</protein>
<dbReference type="PANTHER" id="PTHR46289">
    <property type="entry name" value="52 KDA REPRESSOR OF THE INHIBITOR OF THE PROTEIN KINASE-LIKE PROTEIN-RELATED"/>
    <property type="match status" value="1"/>
</dbReference>
<reference evidence="2" key="1">
    <citation type="submission" date="2018-04" db="EMBL/GenBank/DDBJ databases">
        <title>Transcriptome assembly of Sipha flava.</title>
        <authorList>
            <person name="Scully E.D."/>
            <person name="Geib S.M."/>
            <person name="Palmer N.A."/>
            <person name="Koch K."/>
            <person name="Bradshaw J."/>
            <person name="Heng-Moss T."/>
            <person name="Sarath G."/>
        </authorList>
    </citation>
    <scope>NUCLEOTIDE SEQUENCE</scope>
</reference>
<dbReference type="SUPFAM" id="SSF53098">
    <property type="entry name" value="Ribonuclease H-like"/>
    <property type="match status" value="1"/>
</dbReference>
<dbReference type="AlphaFoldDB" id="A0A2S2QYP3"/>
<accession>A0A2S2QYP3</accession>
<evidence type="ECO:0000313" key="2">
    <source>
        <dbReference type="EMBL" id="MBY82242.1"/>
    </source>
</evidence>
<dbReference type="GO" id="GO:0046983">
    <property type="term" value="F:protein dimerization activity"/>
    <property type="evidence" value="ECO:0007669"/>
    <property type="project" value="InterPro"/>
</dbReference>
<dbReference type="InterPro" id="IPR008906">
    <property type="entry name" value="HATC_C_dom"/>
</dbReference>
<sequence length="109" mass="12888">MLKINVQDFKKKTQIFTDYYSLQNFDDEAELWYNHRRDKQLSNKELESLDLCEVVKETGFFFPIIKQALHITLALSCTTSTIERSFSTLRRVKTWLRSTMAENCLNGKN</sequence>
<evidence type="ECO:0000259" key="1">
    <source>
        <dbReference type="Pfam" id="PF05699"/>
    </source>
</evidence>
<feature type="domain" description="HAT C-terminal dimerisation" evidence="1">
    <location>
        <begin position="43"/>
        <end position="100"/>
    </location>
</feature>
<dbReference type="PANTHER" id="PTHR46289:SF14">
    <property type="entry name" value="DUF4371 DOMAIN-CONTAINING PROTEIN"/>
    <property type="match status" value="1"/>
</dbReference>
<dbReference type="EMBL" id="GGMS01013039">
    <property type="protein sequence ID" value="MBY82242.1"/>
    <property type="molecule type" value="Transcribed_RNA"/>
</dbReference>
<proteinExistence type="predicted"/>